<dbReference type="AlphaFoldDB" id="A0A9D2IUS9"/>
<dbReference type="PANTHER" id="PTHR31423:SF3">
    <property type="entry name" value="PROLYL-TRNA SYNTHETASE ASSOCIATED DOMAIN-CONTAINING PROTEIN 1-RELATED"/>
    <property type="match status" value="1"/>
</dbReference>
<accession>A0A9D2IUS9</accession>
<evidence type="ECO:0000313" key="3">
    <source>
        <dbReference type="EMBL" id="HIZ23580.1"/>
    </source>
</evidence>
<sequence>MTEQAQIILDLINARGISYEIAEHQAVYTIEEMLAANLPHPECIAKNLFVRDDKKKNYYLLVVREEKRVELKVFRKRMGLRPLTFASEEDLGRILKLSRGSVTPFGILNDEERIVKVFIDADFQNSLMGIHPNVNTATVWLPAEELMKLLKEHGNEAEFVEI</sequence>
<dbReference type="EMBL" id="DXBU01000166">
    <property type="protein sequence ID" value="HIZ23580.1"/>
    <property type="molecule type" value="Genomic_DNA"/>
</dbReference>
<evidence type="ECO:0000259" key="2">
    <source>
        <dbReference type="Pfam" id="PF04073"/>
    </source>
</evidence>
<evidence type="ECO:0000313" key="4">
    <source>
        <dbReference type="Proteomes" id="UP000824041"/>
    </source>
</evidence>
<dbReference type="Pfam" id="PF04073">
    <property type="entry name" value="tRNA_edit"/>
    <property type="match status" value="1"/>
</dbReference>
<name>A0A9D2IUS9_9FIRM</name>
<reference evidence="3" key="1">
    <citation type="journal article" date="2021" name="PeerJ">
        <title>Extensive microbial diversity within the chicken gut microbiome revealed by metagenomics and culture.</title>
        <authorList>
            <person name="Gilroy R."/>
            <person name="Ravi A."/>
            <person name="Getino M."/>
            <person name="Pursley I."/>
            <person name="Horton D.L."/>
            <person name="Alikhan N.F."/>
            <person name="Baker D."/>
            <person name="Gharbi K."/>
            <person name="Hall N."/>
            <person name="Watson M."/>
            <person name="Adriaenssens E.M."/>
            <person name="Foster-Nyarko E."/>
            <person name="Jarju S."/>
            <person name="Secka A."/>
            <person name="Antonio M."/>
            <person name="Oren A."/>
            <person name="Chaudhuri R.R."/>
            <person name="La Ragione R."/>
            <person name="Hildebrand F."/>
            <person name="Pallen M.J."/>
        </authorList>
    </citation>
    <scope>NUCLEOTIDE SEQUENCE</scope>
    <source>
        <strain evidence="3">14324</strain>
    </source>
</reference>
<dbReference type="InterPro" id="IPR036754">
    <property type="entry name" value="YbaK/aa-tRNA-synt-asso_dom_sf"/>
</dbReference>
<gene>
    <name evidence="3" type="ORF">IAA21_12430</name>
</gene>
<organism evidence="3 4">
    <name type="scientific">Candidatus Blautia faecigallinarum</name>
    <dbReference type="NCBI Taxonomy" id="2838488"/>
    <lineage>
        <taxon>Bacteria</taxon>
        <taxon>Bacillati</taxon>
        <taxon>Bacillota</taxon>
        <taxon>Clostridia</taxon>
        <taxon>Lachnospirales</taxon>
        <taxon>Lachnospiraceae</taxon>
        <taxon>Blautia</taxon>
    </lineage>
</organism>
<reference evidence="3" key="2">
    <citation type="submission" date="2021-04" db="EMBL/GenBank/DDBJ databases">
        <authorList>
            <person name="Gilroy R."/>
        </authorList>
    </citation>
    <scope>NUCLEOTIDE SEQUENCE</scope>
    <source>
        <strain evidence="3">14324</strain>
    </source>
</reference>
<dbReference type="Proteomes" id="UP000824041">
    <property type="component" value="Unassembled WGS sequence"/>
</dbReference>
<dbReference type="GO" id="GO:0002161">
    <property type="term" value="F:aminoacyl-tRNA deacylase activity"/>
    <property type="evidence" value="ECO:0007669"/>
    <property type="project" value="InterPro"/>
</dbReference>
<dbReference type="Gene3D" id="3.90.960.10">
    <property type="entry name" value="YbaK/aminoacyl-tRNA synthetase-associated domain"/>
    <property type="match status" value="1"/>
</dbReference>
<protein>
    <submittedName>
        <fullName evidence="3">Prolyl-tRNA synthetase associated domain-containing protein</fullName>
    </submittedName>
</protein>
<feature type="domain" description="YbaK/aminoacyl-tRNA synthetase-associated" evidence="2">
    <location>
        <begin position="24"/>
        <end position="149"/>
    </location>
</feature>
<dbReference type="InterPro" id="IPR007214">
    <property type="entry name" value="YbaK/aa-tRNA-synth-assoc-dom"/>
</dbReference>
<comment type="caution">
    <text evidence="3">The sequence shown here is derived from an EMBL/GenBank/DDBJ whole genome shotgun (WGS) entry which is preliminary data.</text>
</comment>
<proteinExistence type="inferred from homology"/>
<evidence type="ECO:0000256" key="1">
    <source>
        <dbReference type="ARBA" id="ARBA00010201"/>
    </source>
</evidence>
<comment type="similarity">
    <text evidence="1">Belongs to the PRORSD1 family.</text>
</comment>
<dbReference type="InterPro" id="IPR040285">
    <property type="entry name" value="ProX/PRXD1"/>
</dbReference>
<dbReference type="PANTHER" id="PTHR31423">
    <property type="entry name" value="YBAK DOMAIN-CONTAINING PROTEIN"/>
    <property type="match status" value="1"/>
</dbReference>
<dbReference type="CDD" id="cd04335">
    <property type="entry name" value="PrdX_deacylase"/>
    <property type="match status" value="1"/>
</dbReference>
<dbReference type="SUPFAM" id="SSF55826">
    <property type="entry name" value="YbaK/ProRS associated domain"/>
    <property type="match status" value="1"/>
</dbReference>